<dbReference type="EMBL" id="QXGE01003172">
    <property type="protein sequence ID" value="KAE9276626.1"/>
    <property type="molecule type" value="Genomic_DNA"/>
</dbReference>
<evidence type="ECO:0000313" key="6">
    <source>
        <dbReference type="EMBL" id="KAE9276626.1"/>
    </source>
</evidence>
<reference evidence="7 8" key="1">
    <citation type="submission" date="2018-08" db="EMBL/GenBank/DDBJ databases">
        <title>Genomic investigation of the strawberry pathogen Phytophthora fragariae indicates pathogenicity is determined by transcriptional variation in three key races.</title>
        <authorList>
            <person name="Adams T.M."/>
            <person name="Armitage A.D."/>
            <person name="Sobczyk M.K."/>
            <person name="Bates H.J."/>
            <person name="Dunwell J.M."/>
            <person name="Nellist C.F."/>
            <person name="Harrison R.J."/>
        </authorList>
    </citation>
    <scope>NUCLEOTIDE SEQUENCE [LARGE SCALE GENOMIC DNA]</scope>
    <source>
        <strain evidence="6 8">A4</strain>
        <strain evidence="5 7">NOV-27</strain>
        <strain evidence="4 9">NOV-71</strain>
        <strain evidence="3 11">ONT-3</strain>
        <strain evidence="2 10">SCRP245</strain>
    </source>
</reference>
<dbReference type="Proteomes" id="UP000441208">
    <property type="component" value="Unassembled WGS sequence"/>
</dbReference>
<dbReference type="OrthoDB" id="143777at2759"/>
<evidence type="ECO:0000313" key="9">
    <source>
        <dbReference type="Proteomes" id="UP000441208"/>
    </source>
</evidence>
<evidence type="ECO:0000313" key="2">
    <source>
        <dbReference type="EMBL" id="KAE8973279.1"/>
    </source>
</evidence>
<dbReference type="EMBL" id="QXGB01003118">
    <property type="protein sequence ID" value="KAE9172675.1"/>
    <property type="molecule type" value="Genomic_DNA"/>
</dbReference>
<feature type="region of interest" description="Disordered" evidence="1">
    <location>
        <begin position="65"/>
        <end position="172"/>
    </location>
</feature>
<accession>A0A6A3Q9Y8</accession>
<dbReference type="Proteomes" id="UP000460718">
    <property type="component" value="Unassembled WGS sequence"/>
</dbReference>
<feature type="compositionally biased region" description="Polar residues" evidence="1">
    <location>
        <begin position="77"/>
        <end position="89"/>
    </location>
</feature>
<proteinExistence type="predicted"/>
<evidence type="ECO:0000313" key="10">
    <source>
        <dbReference type="Proteomes" id="UP000460718"/>
    </source>
</evidence>
<dbReference type="Proteomes" id="UP000437068">
    <property type="component" value="Unassembled WGS sequence"/>
</dbReference>
<evidence type="ECO:0000256" key="1">
    <source>
        <dbReference type="SAM" id="MobiDB-lite"/>
    </source>
</evidence>
<dbReference type="EMBL" id="QXFZ01003099">
    <property type="protein sequence ID" value="KAE9071310.1"/>
    <property type="molecule type" value="Genomic_DNA"/>
</dbReference>
<name>A0A6A3Q9Y8_9STRA</name>
<gene>
    <name evidence="6" type="ORF">PF001_g26036</name>
    <name evidence="5" type="ORF">PF005_g26604</name>
    <name evidence="4" type="ORF">PF007_g26609</name>
    <name evidence="3" type="ORF">PF010_g28918</name>
    <name evidence="2" type="ORF">PF011_g25319</name>
</gene>
<evidence type="ECO:0000313" key="4">
    <source>
        <dbReference type="EMBL" id="KAE9071310.1"/>
    </source>
</evidence>
<dbReference type="Proteomes" id="UP000488956">
    <property type="component" value="Unassembled WGS sequence"/>
</dbReference>
<keyword evidence="7" id="KW-1185">Reference proteome</keyword>
<dbReference type="AlphaFoldDB" id="A0A6A3Q9Y8"/>
<evidence type="ECO:0000313" key="8">
    <source>
        <dbReference type="Proteomes" id="UP000437068"/>
    </source>
</evidence>
<dbReference type="Proteomes" id="UP000433483">
    <property type="component" value="Unassembled WGS sequence"/>
</dbReference>
<sequence>MPRAPNILVGVQITAIRTASAAFGFDSKRLGKITSTVAPGPWTSPRLRLLLRPRLTGAFPEIPRLRKLRSPAHDDSSPSTVAPSSQTPVPASAHGVSSGPLAANTDEALAESASEAPVVEVASGAVDPSSTPAEPSAGGASADRAVLQSQSSPRLRSPSPDISPGATSGSSRFCRTRARHCRPFRSLHPRFRCSRHTGMSWKGSSRRLRVPAVVQILAVV</sequence>
<evidence type="ECO:0000313" key="7">
    <source>
        <dbReference type="Proteomes" id="UP000433483"/>
    </source>
</evidence>
<organism evidence="4 9">
    <name type="scientific">Phytophthora fragariae</name>
    <dbReference type="NCBI Taxonomy" id="53985"/>
    <lineage>
        <taxon>Eukaryota</taxon>
        <taxon>Sar</taxon>
        <taxon>Stramenopiles</taxon>
        <taxon>Oomycota</taxon>
        <taxon>Peronosporomycetes</taxon>
        <taxon>Peronosporales</taxon>
        <taxon>Peronosporaceae</taxon>
        <taxon>Phytophthora</taxon>
    </lineage>
</organism>
<evidence type="ECO:0000313" key="11">
    <source>
        <dbReference type="Proteomes" id="UP000488956"/>
    </source>
</evidence>
<evidence type="ECO:0000313" key="5">
    <source>
        <dbReference type="EMBL" id="KAE9172675.1"/>
    </source>
</evidence>
<evidence type="ECO:0000313" key="3">
    <source>
        <dbReference type="EMBL" id="KAE9063643.1"/>
    </source>
</evidence>
<protein>
    <submittedName>
        <fullName evidence="4">Uncharacterized protein</fullName>
    </submittedName>
</protein>
<comment type="caution">
    <text evidence="4">The sequence shown here is derived from an EMBL/GenBank/DDBJ whole genome shotgun (WGS) entry which is preliminary data.</text>
</comment>
<dbReference type="EMBL" id="QXFW01003064">
    <property type="protein sequence ID" value="KAE8973279.1"/>
    <property type="molecule type" value="Genomic_DNA"/>
</dbReference>
<dbReference type="EMBL" id="QXFX01004546">
    <property type="protein sequence ID" value="KAE9063643.1"/>
    <property type="molecule type" value="Genomic_DNA"/>
</dbReference>
<feature type="compositionally biased region" description="Low complexity" evidence="1">
    <location>
        <begin position="147"/>
        <end position="160"/>
    </location>
</feature>